<dbReference type="EMBL" id="BMMU01000058">
    <property type="protein sequence ID" value="GGJ70195.1"/>
    <property type="molecule type" value="Genomic_DNA"/>
</dbReference>
<keyword evidence="2" id="KW-1185">Reference proteome</keyword>
<evidence type="ECO:0000313" key="2">
    <source>
        <dbReference type="Proteomes" id="UP000625682"/>
    </source>
</evidence>
<evidence type="ECO:0000313" key="1">
    <source>
        <dbReference type="EMBL" id="GGJ70195.1"/>
    </source>
</evidence>
<comment type="caution">
    <text evidence="1">The sequence shown here is derived from an EMBL/GenBank/DDBJ whole genome shotgun (WGS) entry which is preliminary data.</text>
</comment>
<protein>
    <submittedName>
        <fullName evidence="1">Uncharacterized protein</fullName>
    </submittedName>
</protein>
<sequence>MDELPADLFQRWMHSFEEDSEGVTVYRPADYPFPPARGRGGMEFASDGTFIERPVGRGDAQDTVVGRWELTEGRRLTVALPESARPERELEIVHCDEHVLKLRRSPHRT</sequence>
<dbReference type="Proteomes" id="UP000625682">
    <property type="component" value="Unassembled WGS sequence"/>
</dbReference>
<dbReference type="AlphaFoldDB" id="A0A917UNE5"/>
<reference evidence="1" key="1">
    <citation type="journal article" date="2014" name="Int. J. Syst. Evol. Microbiol.">
        <title>Complete genome sequence of Corynebacterium casei LMG S-19264T (=DSM 44701T), isolated from a smear-ripened cheese.</title>
        <authorList>
            <consortium name="US DOE Joint Genome Institute (JGI-PGF)"/>
            <person name="Walter F."/>
            <person name="Albersmeier A."/>
            <person name="Kalinowski J."/>
            <person name="Ruckert C."/>
        </authorList>
    </citation>
    <scope>NUCLEOTIDE SEQUENCE</scope>
    <source>
        <strain evidence="1">CGMCC 4.7272</strain>
    </source>
</reference>
<proteinExistence type="predicted"/>
<dbReference type="RefSeq" id="WP_189152197.1">
    <property type="nucleotide sequence ID" value="NZ_BAABER010000069.1"/>
</dbReference>
<accession>A0A917UNE5</accession>
<gene>
    <name evidence="1" type="ORF">GCM10012282_78810</name>
</gene>
<name>A0A917UNE5_9ACTN</name>
<reference evidence="1" key="2">
    <citation type="submission" date="2020-09" db="EMBL/GenBank/DDBJ databases">
        <authorList>
            <person name="Sun Q."/>
            <person name="Zhou Y."/>
        </authorList>
    </citation>
    <scope>NUCLEOTIDE SEQUENCE</scope>
    <source>
        <strain evidence="1">CGMCC 4.7272</strain>
    </source>
</reference>
<organism evidence="1 2">
    <name type="scientific">Streptomyces lacrimifluminis</name>
    <dbReference type="NCBI Taxonomy" id="1500077"/>
    <lineage>
        <taxon>Bacteria</taxon>
        <taxon>Bacillati</taxon>
        <taxon>Actinomycetota</taxon>
        <taxon>Actinomycetes</taxon>
        <taxon>Kitasatosporales</taxon>
        <taxon>Streptomycetaceae</taxon>
        <taxon>Streptomyces</taxon>
    </lineage>
</organism>